<feature type="region of interest" description="Disordered" evidence="1">
    <location>
        <begin position="1"/>
        <end position="31"/>
    </location>
</feature>
<feature type="compositionally biased region" description="Gly residues" evidence="1">
    <location>
        <begin position="1"/>
        <end position="11"/>
    </location>
</feature>
<feature type="region of interest" description="Disordered" evidence="1">
    <location>
        <begin position="63"/>
        <end position="101"/>
    </location>
</feature>
<reference evidence="3" key="1">
    <citation type="journal article" date="2013" name="Nat. Genet.">
        <title>The draft genomes of soft-shell turtle and green sea turtle yield insights into the development and evolution of the turtle-specific body plan.</title>
        <authorList>
            <person name="Wang Z."/>
            <person name="Pascual-Anaya J."/>
            <person name="Zadissa A."/>
            <person name="Li W."/>
            <person name="Niimura Y."/>
            <person name="Huang Z."/>
            <person name="Li C."/>
            <person name="White S."/>
            <person name="Xiong Z."/>
            <person name="Fang D."/>
            <person name="Wang B."/>
            <person name="Ming Y."/>
            <person name="Chen Y."/>
            <person name="Zheng Y."/>
            <person name="Kuraku S."/>
            <person name="Pignatelli M."/>
            <person name="Herrero J."/>
            <person name="Beal K."/>
            <person name="Nozawa M."/>
            <person name="Li Q."/>
            <person name="Wang J."/>
            <person name="Zhang H."/>
            <person name="Yu L."/>
            <person name="Shigenobu S."/>
            <person name="Wang J."/>
            <person name="Liu J."/>
            <person name="Flicek P."/>
            <person name="Searle S."/>
            <person name="Wang J."/>
            <person name="Kuratani S."/>
            <person name="Yin Y."/>
            <person name="Aken B."/>
            <person name="Zhang G."/>
            <person name="Irie N."/>
        </authorList>
    </citation>
    <scope>NUCLEOTIDE SEQUENCE [LARGE SCALE GENOMIC DNA]</scope>
</reference>
<dbReference type="AlphaFoldDB" id="M7B4B5"/>
<accession>M7B4B5</accession>
<keyword evidence="3" id="KW-1185">Reference proteome</keyword>
<feature type="compositionally biased region" description="Basic and acidic residues" evidence="1">
    <location>
        <begin position="13"/>
        <end position="31"/>
    </location>
</feature>
<dbReference type="EMBL" id="KB574555">
    <property type="protein sequence ID" value="EMP26978.1"/>
    <property type="molecule type" value="Genomic_DNA"/>
</dbReference>
<evidence type="ECO:0000313" key="3">
    <source>
        <dbReference type="Proteomes" id="UP000031443"/>
    </source>
</evidence>
<gene>
    <name evidence="2" type="ORF">UY3_15932</name>
</gene>
<sequence length="132" mass="14670">MGAGVLGGGSQEGEVRLEDKQRAAQEEQSEKKHLAFMMMKKREKYLYQKIMFGKKRKVREATRLTEIDGDRLQGPPGQRDQSPGKRHHGAGTRRALAGRDKGYSTATWLSSGPFRVMASAPSVLIGSRRAKL</sequence>
<protein>
    <submittedName>
        <fullName evidence="2">Pescadillo like protein</fullName>
    </submittedName>
</protein>
<evidence type="ECO:0000313" key="2">
    <source>
        <dbReference type="EMBL" id="EMP26978.1"/>
    </source>
</evidence>
<organism evidence="2 3">
    <name type="scientific">Chelonia mydas</name>
    <name type="common">Green sea-turtle</name>
    <name type="synonym">Chelonia agassizi</name>
    <dbReference type="NCBI Taxonomy" id="8469"/>
    <lineage>
        <taxon>Eukaryota</taxon>
        <taxon>Metazoa</taxon>
        <taxon>Chordata</taxon>
        <taxon>Craniata</taxon>
        <taxon>Vertebrata</taxon>
        <taxon>Euteleostomi</taxon>
        <taxon>Archelosauria</taxon>
        <taxon>Testudinata</taxon>
        <taxon>Testudines</taxon>
        <taxon>Cryptodira</taxon>
        <taxon>Durocryptodira</taxon>
        <taxon>Americhelydia</taxon>
        <taxon>Chelonioidea</taxon>
        <taxon>Cheloniidae</taxon>
        <taxon>Chelonia</taxon>
    </lineage>
</organism>
<dbReference type="Proteomes" id="UP000031443">
    <property type="component" value="Unassembled WGS sequence"/>
</dbReference>
<evidence type="ECO:0000256" key="1">
    <source>
        <dbReference type="SAM" id="MobiDB-lite"/>
    </source>
</evidence>
<name>M7B4B5_CHEMY</name>
<dbReference type="STRING" id="8469.M7B4B5"/>
<proteinExistence type="predicted"/>